<dbReference type="AlphaFoldDB" id="A0A7M2WXK8"/>
<dbReference type="RefSeq" id="WP_206293291.1">
    <property type="nucleotide sequence ID" value="NZ_CP063458.1"/>
</dbReference>
<sequence length="163" mass="18331">MSGIAAESLLKPTTEADVLGLWTGPAFESHPERRHVYEGMRQQVRDLAATMRPGDDLRWYDQGGWTGLAVVRSGMVVGHVPLHETIIPHCYYELIVQFAGPRATAKELMALRKLDPTLRDTPLPSVVSLVGDAPTWNLGRFYEYNVEDAERQCRELGLKTERI</sequence>
<dbReference type="EMBL" id="CP063458">
    <property type="protein sequence ID" value="QOV90216.1"/>
    <property type="molecule type" value="Genomic_DNA"/>
</dbReference>
<dbReference type="KEGG" id="hbs:IPV69_02250"/>
<evidence type="ECO:0000313" key="1">
    <source>
        <dbReference type="EMBL" id="QOV90216.1"/>
    </source>
</evidence>
<dbReference type="Proteomes" id="UP000593765">
    <property type="component" value="Chromosome"/>
</dbReference>
<reference evidence="1 2" key="1">
    <citation type="submission" date="2020-10" db="EMBL/GenBank/DDBJ databases">
        <title>Wide distribution of Phycisphaera-like planctomycetes from WD2101 soil group in peatlands and genome analysis of the first cultivated representative.</title>
        <authorList>
            <person name="Dedysh S.N."/>
            <person name="Beletsky A.V."/>
            <person name="Ivanova A."/>
            <person name="Kulichevskaya I.S."/>
            <person name="Suzina N.E."/>
            <person name="Philippov D.A."/>
            <person name="Rakitin A.L."/>
            <person name="Mardanov A.V."/>
            <person name="Ravin N.V."/>
        </authorList>
    </citation>
    <scope>NUCLEOTIDE SEQUENCE [LARGE SCALE GENOMIC DNA]</scope>
    <source>
        <strain evidence="1 2">M1803</strain>
    </source>
</reference>
<evidence type="ECO:0000313" key="2">
    <source>
        <dbReference type="Proteomes" id="UP000593765"/>
    </source>
</evidence>
<proteinExistence type="predicted"/>
<protein>
    <submittedName>
        <fullName evidence="1">Uncharacterized protein</fullName>
    </submittedName>
</protein>
<keyword evidence="2" id="KW-1185">Reference proteome</keyword>
<gene>
    <name evidence="1" type="ORF">IPV69_02250</name>
</gene>
<accession>A0A7M2WXK8</accession>
<name>A0A7M2WXK8_9BACT</name>
<organism evidence="1 2">
    <name type="scientific">Humisphaera borealis</name>
    <dbReference type="NCBI Taxonomy" id="2807512"/>
    <lineage>
        <taxon>Bacteria</taxon>
        <taxon>Pseudomonadati</taxon>
        <taxon>Planctomycetota</taxon>
        <taxon>Phycisphaerae</taxon>
        <taxon>Tepidisphaerales</taxon>
        <taxon>Tepidisphaeraceae</taxon>
        <taxon>Humisphaera</taxon>
    </lineage>
</organism>